<gene>
    <name evidence="3" type="ORF">CAPSK01_000416</name>
</gene>
<dbReference type="Pfam" id="PF05598">
    <property type="entry name" value="DUF772"/>
    <property type="match status" value="1"/>
</dbReference>
<evidence type="ECO:0000259" key="2">
    <source>
        <dbReference type="Pfam" id="PF05598"/>
    </source>
</evidence>
<dbReference type="EMBL" id="JDSS02000006">
    <property type="protein sequence ID" value="KFB70017.1"/>
    <property type="molecule type" value="Genomic_DNA"/>
</dbReference>
<keyword evidence="1" id="KW-1133">Transmembrane helix</keyword>
<evidence type="ECO:0000313" key="3">
    <source>
        <dbReference type="EMBL" id="KFB70017.1"/>
    </source>
</evidence>
<accession>A0A084Y5M3</accession>
<evidence type="ECO:0000256" key="1">
    <source>
        <dbReference type="SAM" id="Phobius"/>
    </source>
</evidence>
<keyword evidence="1" id="KW-0472">Membrane</keyword>
<feature type="domain" description="Transposase InsH N-terminal" evidence="2">
    <location>
        <begin position="7"/>
        <end position="59"/>
    </location>
</feature>
<sequence>MPQLDLSTLTRQYAGRGSKAYHPATLLAILVYGYATGIFSSRRLEQATYDSVAFRFIAGGHGRGQGQDCRPGRGALPLSEELKIKGLRAEQIYPGKKPSEC</sequence>
<evidence type="ECO:0000313" key="4">
    <source>
        <dbReference type="Proteomes" id="UP000019812"/>
    </source>
</evidence>
<keyword evidence="1" id="KW-0812">Transmembrane</keyword>
<dbReference type="InterPro" id="IPR008490">
    <property type="entry name" value="Transposase_InsH_N"/>
</dbReference>
<feature type="transmembrane region" description="Helical" evidence="1">
    <location>
        <begin position="20"/>
        <end position="39"/>
    </location>
</feature>
<organism evidence="3 4">
    <name type="scientific">Candidatus Accumulibacter vicinus</name>
    <dbReference type="NCBI Taxonomy" id="2954382"/>
    <lineage>
        <taxon>Bacteria</taxon>
        <taxon>Pseudomonadati</taxon>
        <taxon>Pseudomonadota</taxon>
        <taxon>Betaproteobacteria</taxon>
        <taxon>Candidatus Accumulibacter</taxon>
    </lineage>
</organism>
<dbReference type="Proteomes" id="UP000019812">
    <property type="component" value="Unassembled WGS sequence"/>
</dbReference>
<dbReference type="AlphaFoldDB" id="A0A084Y5M3"/>
<dbReference type="PANTHER" id="PTHR33408">
    <property type="entry name" value="TRANSPOSASE"/>
    <property type="match status" value="1"/>
</dbReference>
<proteinExistence type="predicted"/>
<protein>
    <recommendedName>
        <fullName evidence="2">Transposase InsH N-terminal domain-containing protein</fullName>
    </recommendedName>
</protein>
<name>A0A084Y5M3_9PROT</name>
<reference evidence="3 4" key="1">
    <citation type="submission" date="2014-07" db="EMBL/GenBank/DDBJ databases">
        <title>Expanding our view of genomic diversity in Candidatus Accumulibacter clades.</title>
        <authorList>
            <person name="Skennerton C.T."/>
            <person name="Barr J.J."/>
            <person name="Slater F.R."/>
            <person name="Bond P.L."/>
            <person name="Tyson G.W."/>
        </authorList>
    </citation>
    <scope>NUCLEOTIDE SEQUENCE [LARGE SCALE GENOMIC DNA]</scope>
    <source>
        <strain evidence="4">SK-01</strain>
    </source>
</reference>
<dbReference type="PANTHER" id="PTHR33408:SF2">
    <property type="entry name" value="TRANSPOSASE DDE DOMAIN-CONTAINING PROTEIN"/>
    <property type="match status" value="1"/>
</dbReference>
<comment type="caution">
    <text evidence="3">The sequence shown here is derived from an EMBL/GenBank/DDBJ whole genome shotgun (WGS) entry which is preliminary data.</text>
</comment>
<dbReference type="STRING" id="1457154.CAPSK01_000416"/>